<proteinExistence type="predicted"/>
<dbReference type="RefSeq" id="WP_149265238.1">
    <property type="nucleotide sequence ID" value="NZ_VFJB01000001.1"/>
</dbReference>
<protein>
    <recommendedName>
        <fullName evidence="3">Outer membrane lipoprotein BamD-like domain-containing protein</fullName>
    </recommendedName>
</protein>
<dbReference type="EMBL" id="VFJB01000001">
    <property type="protein sequence ID" value="KAA0259417.1"/>
    <property type="molecule type" value="Genomic_DNA"/>
</dbReference>
<evidence type="ECO:0000313" key="2">
    <source>
        <dbReference type="Proteomes" id="UP000322876"/>
    </source>
</evidence>
<dbReference type="PROSITE" id="PS51257">
    <property type="entry name" value="PROKAR_LIPOPROTEIN"/>
    <property type="match status" value="1"/>
</dbReference>
<comment type="caution">
    <text evidence="1">The sequence shown here is derived from an EMBL/GenBank/DDBJ whole genome shotgun (WGS) entry which is preliminary data.</text>
</comment>
<accession>A0A5A8F5T9</accession>
<organism evidence="1 2">
    <name type="scientific">Deferribacter autotrophicus</name>
    <dbReference type="NCBI Taxonomy" id="500465"/>
    <lineage>
        <taxon>Bacteria</taxon>
        <taxon>Pseudomonadati</taxon>
        <taxon>Deferribacterota</taxon>
        <taxon>Deferribacteres</taxon>
        <taxon>Deferribacterales</taxon>
        <taxon>Deferribacteraceae</taxon>
        <taxon>Deferribacter</taxon>
    </lineage>
</organism>
<reference evidence="1 2" key="1">
    <citation type="submission" date="2019-06" db="EMBL/GenBank/DDBJ databases">
        <title>Genomic insights into carbon and energy metabolism of Deferribacter autotrophicus revealed new metabolic traits in the phylum Deferribacteres.</title>
        <authorList>
            <person name="Slobodkin A.I."/>
            <person name="Slobodkina G.B."/>
            <person name="Allioux M."/>
            <person name="Alain K."/>
            <person name="Jebbar M."/>
            <person name="Shadrin V."/>
            <person name="Kublanov I.V."/>
            <person name="Toshchakov S.V."/>
            <person name="Bonch-Osmolovskaya E.A."/>
        </authorList>
    </citation>
    <scope>NUCLEOTIDE SEQUENCE [LARGE SCALE GENOMIC DNA]</scope>
    <source>
        <strain evidence="1 2">SL50</strain>
    </source>
</reference>
<evidence type="ECO:0008006" key="3">
    <source>
        <dbReference type="Google" id="ProtNLM"/>
    </source>
</evidence>
<name>A0A5A8F5T9_9BACT</name>
<gene>
    <name evidence="1" type="ORF">FHQ18_00630</name>
</gene>
<keyword evidence="2" id="KW-1185">Reference proteome</keyword>
<dbReference type="AlphaFoldDB" id="A0A5A8F5T9"/>
<sequence>MRVIFIVLLVFVVSCSKTTKYPDYFTTVSGYMNSYVKTVLKDNSKLADSFFKKAEKQLLLADDNCNLARIYIKRFFVEEEFNQNSLFYLEKASVFANLSDCDEEKKIIDGLLMLKLDTEIVNKFYNYYFNYLKSGNENNLLTFLKKDEVPDYVKSKVFRMLAEDNFMKSLEKSEYYINQAYQIDSFNSYSIYLLKDLNIMYKICEKKGEVCDNLEKRKTMLQEVIKK</sequence>
<evidence type="ECO:0000313" key="1">
    <source>
        <dbReference type="EMBL" id="KAA0259417.1"/>
    </source>
</evidence>
<dbReference type="OrthoDB" id="9800462at2"/>
<dbReference type="Proteomes" id="UP000322876">
    <property type="component" value="Unassembled WGS sequence"/>
</dbReference>